<dbReference type="SMART" id="SM01234">
    <property type="entry name" value="Haemolytic"/>
    <property type="match status" value="1"/>
</dbReference>
<dbReference type="GO" id="GO:0005886">
    <property type="term" value="C:plasma membrane"/>
    <property type="evidence" value="ECO:0007669"/>
    <property type="project" value="UniProtKB-SubCell"/>
</dbReference>
<accession>A0A1I5YIB6</accession>
<dbReference type="Pfam" id="PF01809">
    <property type="entry name" value="YidD"/>
    <property type="match status" value="1"/>
</dbReference>
<keyword evidence="1" id="KW-1003">Cell membrane</keyword>
<protein>
    <recommendedName>
        <fullName evidence="1">Putative membrane protein insertion efficiency factor</fullName>
    </recommendedName>
</protein>
<sequence length="85" mass="9830">MKKIIILMIRGYQKGISPLFPPSCRYHPTCSQYSIEAVRKHGALKGSIMGISRIMRCHPFVRGGHDPVPEYFTIRRNKKETSKFH</sequence>
<dbReference type="PANTHER" id="PTHR33383">
    <property type="entry name" value="MEMBRANE PROTEIN INSERTION EFFICIENCY FACTOR-RELATED"/>
    <property type="match status" value="1"/>
</dbReference>
<comment type="subcellular location">
    <subcellularLocation>
        <location evidence="1">Cell membrane</location>
        <topology evidence="1">Peripheral membrane protein</topology>
        <orientation evidence="1">Cytoplasmic side</orientation>
    </subcellularLocation>
</comment>
<dbReference type="RefSeq" id="WP_092481033.1">
    <property type="nucleotide sequence ID" value="NZ_FOXW01000008.1"/>
</dbReference>
<dbReference type="STRING" id="82801.SAMN04488506_2013"/>
<comment type="function">
    <text evidence="1">Could be involved in insertion of integral membrane proteins into the membrane.</text>
</comment>
<organism evidence="2 3">
    <name type="scientific">Desemzia incerta</name>
    <dbReference type="NCBI Taxonomy" id="82801"/>
    <lineage>
        <taxon>Bacteria</taxon>
        <taxon>Bacillati</taxon>
        <taxon>Bacillota</taxon>
        <taxon>Bacilli</taxon>
        <taxon>Lactobacillales</taxon>
        <taxon>Carnobacteriaceae</taxon>
        <taxon>Desemzia</taxon>
    </lineage>
</organism>
<dbReference type="HAMAP" id="MF_00386">
    <property type="entry name" value="UPF0161_YidD"/>
    <property type="match status" value="1"/>
</dbReference>
<gene>
    <name evidence="2" type="ORF">SAMN04488506_2013</name>
</gene>
<proteinExistence type="inferred from homology"/>
<evidence type="ECO:0000313" key="2">
    <source>
        <dbReference type="EMBL" id="SFQ43627.1"/>
    </source>
</evidence>
<comment type="similarity">
    <text evidence="1">Belongs to the UPF0161 family.</text>
</comment>
<dbReference type="NCBIfam" id="TIGR00278">
    <property type="entry name" value="membrane protein insertion efficiency factor YidD"/>
    <property type="match status" value="1"/>
</dbReference>
<keyword evidence="3" id="KW-1185">Reference proteome</keyword>
<dbReference type="PANTHER" id="PTHR33383:SF1">
    <property type="entry name" value="MEMBRANE PROTEIN INSERTION EFFICIENCY FACTOR-RELATED"/>
    <property type="match status" value="1"/>
</dbReference>
<reference evidence="2 3" key="1">
    <citation type="submission" date="2016-10" db="EMBL/GenBank/DDBJ databases">
        <authorList>
            <person name="de Groot N.N."/>
        </authorList>
    </citation>
    <scope>NUCLEOTIDE SEQUENCE [LARGE SCALE GENOMIC DNA]</scope>
    <source>
        <strain evidence="2 3">DSM 20581</strain>
    </source>
</reference>
<dbReference type="EMBL" id="FOXW01000008">
    <property type="protein sequence ID" value="SFQ43627.1"/>
    <property type="molecule type" value="Genomic_DNA"/>
</dbReference>
<evidence type="ECO:0000256" key="1">
    <source>
        <dbReference type="HAMAP-Rule" id="MF_00386"/>
    </source>
</evidence>
<dbReference type="InterPro" id="IPR002696">
    <property type="entry name" value="Membr_insert_effic_factor_YidD"/>
</dbReference>
<name>A0A1I5YIB6_9LACT</name>
<keyword evidence="1" id="KW-0472">Membrane</keyword>
<evidence type="ECO:0000313" key="3">
    <source>
        <dbReference type="Proteomes" id="UP000199136"/>
    </source>
</evidence>
<dbReference type="Proteomes" id="UP000199136">
    <property type="component" value="Unassembled WGS sequence"/>
</dbReference>
<dbReference type="OrthoDB" id="9801753at2"/>
<dbReference type="AlphaFoldDB" id="A0A1I5YIB6"/>